<dbReference type="PANTHER" id="PTHR31645">
    <property type="entry name" value="OLIGOPEPTIDE TRANSPORTER YGL114W-RELATED"/>
    <property type="match status" value="1"/>
</dbReference>
<dbReference type="Gramene" id="Kaladp0055s0306.2.v1.1">
    <property type="protein sequence ID" value="Kaladp0055s0306.2.v1.1"/>
    <property type="gene ID" value="Kaladp0055s0306.v1.1"/>
</dbReference>
<evidence type="ECO:0000313" key="8">
    <source>
        <dbReference type="EnsemblPlants" id="Kaladp0055s0306.1.v1.1"/>
    </source>
</evidence>
<evidence type="ECO:0000256" key="4">
    <source>
        <dbReference type="ARBA" id="ARBA00022692"/>
    </source>
</evidence>
<dbReference type="NCBIfam" id="TIGR00728">
    <property type="entry name" value="OPT_sfam"/>
    <property type="match status" value="1"/>
</dbReference>
<sequence>MAMVHNNMEIEGEEVEEFRDERDDVKRIPPWRKQITIRGLVTSLIVGIMYSIIAMKLSLTTGLVPNLNVSAALIAFVFVKTWTSLLHKAGIVSTPFTKQENSVIQTCATACYTMTFAGGFGSYLLGLNKRTYEQAGVDTKGNVPGSYKEPAFGWMSGFLFVTAFVGLLALVPLRKIMIIDYKLPYPSGTATAVLINGFHTEKGNKMAKKQVRGFAKFFSMSFLWSFFQWFFSGAQAACGFALFPTFGLKAFKQSFYFDFSMTYVGAGMICSHLVNLSTLLGAILSYGVMWPLITDLKGTWFPKNIPESSMKSLTGYKVFIAISLILGDGLYNFLKIIYFTSFNLYAKANQKSLRTIEDEQVKTNEELKQNEVFLRDRIPVWIACVGYVAFSIVSIVAIPLMFHQVKWYYVVVCYIIAPALGFCNAYGTGLTDMNMGYNYGKVALFVLAAMAGNDSGVVAGLVACGLIKFIVSICADLMHDFKTGHLTLTSPRSMLVSQAIGTAMGCITAPLTFLLFYKAFDIGNPDGEYKAPYALIYRNMAIIGVQGFSALPQHCLQLCYGFFAFAVASNLVRDFSPKQIAKFVPLPIAMAVPFLVGAYFAIDMCVGSLVVFVMTKLDKAKAKLMVPAVASGLICGEGLWLLPASVLALAKVAPPICMTFLATKGSSSG</sequence>
<feature type="transmembrane region" description="Helical" evidence="7">
    <location>
        <begin position="63"/>
        <end position="82"/>
    </location>
</feature>
<dbReference type="EnsemblPlants" id="Kaladp0055s0306.3.v1.1">
    <property type="protein sequence ID" value="Kaladp0055s0306.3.v1.1"/>
    <property type="gene ID" value="Kaladp0055s0306.v1.1"/>
</dbReference>
<keyword evidence="9" id="KW-1185">Reference proteome</keyword>
<dbReference type="InterPro" id="IPR045035">
    <property type="entry name" value="YSL-like"/>
</dbReference>
<dbReference type="EnsemblPlants" id="Kaladp0055s0306.1.v1.1">
    <property type="protein sequence ID" value="Kaladp0055s0306.1.v1.1"/>
    <property type="gene ID" value="Kaladp0055s0306.v1.1"/>
</dbReference>
<feature type="transmembrane region" description="Helical" evidence="7">
    <location>
        <begin position="378"/>
        <end position="400"/>
    </location>
</feature>
<dbReference type="OMA" id="FSEVKWY"/>
<evidence type="ECO:0000256" key="7">
    <source>
        <dbReference type="SAM" id="Phobius"/>
    </source>
</evidence>
<feature type="transmembrane region" description="Helical" evidence="7">
    <location>
        <begin position="263"/>
        <end position="293"/>
    </location>
</feature>
<dbReference type="Pfam" id="PF03169">
    <property type="entry name" value="OPT"/>
    <property type="match status" value="1"/>
</dbReference>
<dbReference type="GO" id="GO:0048316">
    <property type="term" value="P:seed development"/>
    <property type="evidence" value="ECO:0007669"/>
    <property type="project" value="TreeGrafter"/>
</dbReference>
<organism evidence="8 9">
    <name type="scientific">Kalanchoe fedtschenkoi</name>
    <name type="common">Lavender scallops</name>
    <name type="synonym">South American air plant</name>
    <dbReference type="NCBI Taxonomy" id="63787"/>
    <lineage>
        <taxon>Eukaryota</taxon>
        <taxon>Viridiplantae</taxon>
        <taxon>Streptophyta</taxon>
        <taxon>Embryophyta</taxon>
        <taxon>Tracheophyta</taxon>
        <taxon>Spermatophyta</taxon>
        <taxon>Magnoliopsida</taxon>
        <taxon>eudicotyledons</taxon>
        <taxon>Gunneridae</taxon>
        <taxon>Pentapetalae</taxon>
        <taxon>Saxifragales</taxon>
        <taxon>Crassulaceae</taxon>
        <taxon>Kalanchoe</taxon>
    </lineage>
</organism>
<keyword evidence="6 7" id="KW-0472">Membrane</keyword>
<evidence type="ECO:0000313" key="9">
    <source>
        <dbReference type="Proteomes" id="UP000594263"/>
    </source>
</evidence>
<feature type="transmembrane region" description="Helical" evidence="7">
    <location>
        <begin position="457"/>
        <end position="478"/>
    </location>
</feature>
<dbReference type="Gramene" id="Kaladp0055s0306.3.v1.1">
    <property type="protein sequence ID" value="Kaladp0055s0306.3.v1.1"/>
    <property type="gene ID" value="Kaladp0055s0306.v1.1"/>
</dbReference>
<feature type="transmembrane region" description="Helical" evidence="7">
    <location>
        <begin position="588"/>
        <end position="612"/>
    </location>
</feature>
<dbReference type="AlphaFoldDB" id="A0A7N1A012"/>
<comment type="similarity">
    <text evidence="2">Belongs to the YSL (TC 2.A.67.2) family.</text>
</comment>
<feature type="transmembrane region" description="Helical" evidence="7">
    <location>
        <begin position="222"/>
        <end position="243"/>
    </location>
</feature>
<feature type="transmembrane region" description="Helical" evidence="7">
    <location>
        <begin position="35"/>
        <end position="57"/>
    </location>
</feature>
<dbReference type="EnsemblPlants" id="Kaladp0055s0306.2.v1.1">
    <property type="protein sequence ID" value="Kaladp0055s0306.2.v1.1"/>
    <property type="gene ID" value="Kaladp0055s0306.v1.1"/>
</dbReference>
<feature type="transmembrane region" description="Helical" evidence="7">
    <location>
        <begin position="151"/>
        <end position="173"/>
    </location>
</feature>
<evidence type="ECO:0000256" key="6">
    <source>
        <dbReference type="ARBA" id="ARBA00023136"/>
    </source>
</evidence>
<feature type="transmembrane region" description="Helical" evidence="7">
    <location>
        <begin position="624"/>
        <end position="642"/>
    </location>
</feature>
<proteinExistence type="inferred from homology"/>
<dbReference type="EnsemblPlants" id="Kaladp0055s0306.4.v1.1">
    <property type="protein sequence ID" value="Kaladp0055s0306.4.v1.1"/>
    <property type="gene ID" value="Kaladp0055s0306.v1.1"/>
</dbReference>
<feature type="transmembrane region" description="Helical" evidence="7">
    <location>
        <begin position="407"/>
        <end position="427"/>
    </location>
</feature>
<dbReference type="GO" id="GO:0010039">
    <property type="term" value="P:response to iron ion"/>
    <property type="evidence" value="ECO:0007669"/>
    <property type="project" value="TreeGrafter"/>
</dbReference>
<evidence type="ECO:0000256" key="1">
    <source>
        <dbReference type="ARBA" id="ARBA00004141"/>
    </source>
</evidence>
<accession>A0A7N1A012</accession>
<feature type="transmembrane region" description="Helical" evidence="7">
    <location>
        <begin position="314"/>
        <end position="334"/>
    </location>
</feature>
<dbReference type="Gramene" id="Kaladp0055s0306.4.v1.1">
    <property type="protein sequence ID" value="Kaladp0055s0306.4.v1.1"/>
    <property type="gene ID" value="Kaladp0055s0306.v1.1"/>
</dbReference>
<feature type="transmembrane region" description="Helical" evidence="7">
    <location>
        <begin position="103"/>
        <end position="125"/>
    </location>
</feature>
<dbReference type="GO" id="GO:0035673">
    <property type="term" value="F:oligopeptide transmembrane transporter activity"/>
    <property type="evidence" value="ECO:0007669"/>
    <property type="project" value="InterPro"/>
</dbReference>
<dbReference type="GO" id="GO:0005886">
    <property type="term" value="C:plasma membrane"/>
    <property type="evidence" value="ECO:0007669"/>
    <property type="project" value="TreeGrafter"/>
</dbReference>
<evidence type="ECO:0000256" key="5">
    <source>
        <dbReference type="ARBA" id="ARBA00022989"/>
    </source>
</evidence>
<keyword evidence="4 7" id="KW-0812">Transmembrane</keyword>
<dbReference type="InterPro" id="IPR004813">
    <property type="entry name" value="OPT"/>
</dbReference>
<dbReference type="Proteomes" id="UP000594263">
    <property type="component" value="Unplaced"/>
</dbReference>
<evidence type="ECO:0000256" key="3">
    <source>
        <dbReference type="ARBA" id="ARBA00022448"/>
    </source>
</evidence>
<keyword evidence="3" id="KW-0813">Transport</keyword>
<feature type="transmembrane region" description="Helical" evidence="7">
    <location>
        <begin position="499"/>
        <end position="520"/>
    </location>
</feature>
<dbReference type="Gramene" id="Kaladp0055s0306.1.v1.1">
    <property type="protein sequence ID" value="Kaladp0055s0306.1.v1.1"/>
    <property type="gene ID" value="Kaladp0055s0306.v1.1"/>
</dbReference>
<dbReference type="PANTHER" id="PTHR31645:SF4">
    <property type="entry name" value="METAL-NICOTIANAMINE TRANSPORTER YSL3"/>
    <property type="match status" value="1"/>
</dbReference>
<keyword evidence="5 7" id="KW-1133">Transmembrane helix</keyword>
<comment type="subcellular location">
    <subcellularLocation>
        <location evidence="1">Membrane</location>
        <topology evidence="1">Multi-pass membrane protein</topology>
    </subcellularLocation>
</comment>
<evidence type="ECO:0000256" key="2">
    <source>
        <dbReference type="ARBA" id="ARBA00010276"/>
    </source>
</evidence>
<protein>
    <submittedName>
        <fullName evidence="8">Uncharacterized protein</fullName>
    </submittedName>
</protein>
<dbReference type="GO" id="GO:0051980">
    <property type="term" value="F:iron-nicotianamine transmembrane transporter activity"/>
    <property type="evidence" value="ECO:0007669"/>
    <property type="project" value="TreeGrafter"/>
</dbReference>
<name>A0A7N1A012_KALFE</name>
<feature type="transmembrane region" description="Helical" evidence="7">
    <location>
        <begin position="558"/>
        <end position="576"/>
    </location>
</feature>
<reference evidence="8" key="1">
    <citation type="submission" date="2021-01" db="UniProtKB">
        <authorList>
            <consortium name="EnsemblPlants"/>
        </authorList>
    </citation>
    <scope>IDENTIFICATION</scope>
</reference>